<dbReference type="InterPro" id="IPR002099">
    <property type="entry name" value="MutL/Mlh/PMS"/>
</dbReference>
<dbReference type="InterPro" id="IPR042120">
    <property type="entry name" value="MutL_C_dimsub"/>
</dbReference>
<evidence type="ECO:0000256" key="2">
    <source>
        <dbReference type="ARBA" id="ARBA00022763"/>
    </source>
</evidence>
<dbReference type="GO" id="GO:0000404">
    <property type="term" value="F:heteroduplex DNA loop binding"/>
    <property type="evidence" value="ECO:0007669"/>
    <property type="project" value="EnsemblFungi"/>
</dbReference>
<dbReference type="PANTHER" id="PTHR10073:SF52">
    <property type="entry name" value="MISMATCH REPAIR ENDONUCLEASE PMS2"/>
    <property type="match status" value="1"/>
</dbReference>
<feature type="compositionally biased region" description="Basic and acidic residues" evidence="4">
    <location>
        <begin position="526"/>
        <end position="535"/>
    </location>
</feature>
<dbReference type="FunFam" id="3.30.565.10:FF:000014">
    <property type="entry name" value="Mismatch repair endonuclease pms1, putative"/>
    <property type="match status" value="1"/>
</dbReference>
<dbReference type="Gene3D" id="3.30.230.10">
    <property type="match status" value="1"/>
</dbReference>
<dbReference type="GO" id="GO:0032139">
    <property type="term" value="F:dinucleotide insertion or deletion binding"/>
    <property type="evidence" value="ECO:0007669"/>
    <property type="project" value="EnsemblFungi"/>
</dbReference>
<gene>
    <name evidence="7" type="ordered locus">Ecym_5379</name>
</gene>
<dbReference type="STRING" id="931890.I6NDJ2"/>
<dbReference type="GeneID" id="11468469"/>
<dbReference type="EMBL" id="CP002501">
    <property type="protein sequence ID" value="AET40134.1"/>
    <property type="molecule type" value="Genomic_DNA"/>
</dbReference>
<dbReference type="SUPFAM" id="SSF118116">
    <property type="entry name" value="DNA mismatch repair protein MutL"/>
    <property type="match status" value="1"/>
</dbReference>
<dbReference type="GO" id="GO:0003697">
    <property type="term" value="F:single-stranded DNA binding"/>
    <property type="evidence" value="ECO:0007669"/>
    <property type="project" value="EnsemblFungi"/>
</dbReference>
<feature type="region of interest" description="Disordered" evidence="4">
    <location>
        <begin position="519"/>
        <end position="587"/>
    </location>
</feature>
<name>I6NDJ2_ERECY</name>
<dbReference type="SUPFAM" id="SSF54211">
    <property type="entry name" value="Ribosomal protein S5 domain 2-like"/>
    <property type="match status" value="1"/>
</dbReference>
<evidence type="ECO:0000256" key="4">
    <source>
        <dbReference type="SAM" id="MobiDB-lite"/>
    </source>
</evidence>
<dbReference type="KEGG" id="erc:Ecym_5379"/>
<dbReference type="SMART" id="SM01340">
    <property type="entry name" value="DNA_mis_repair"/>
    <property type="match status" value="1"/>
</dbReference>
<evidence type="ECO:0000313" key="8">
    <source>
        <dbReference type="Proteomes" id="UP000006790"/>
    </source>
</evidence>
<dbReference type="OrthoDB" id="10263226at2759"/>
<dbReference type="Pfam" id="PF01119">
    <property type="entry name" value="DNA_mis_repair"/>
    <property type="match status" value="1"/>
</dbReference>
<comment type="similarity">
    <text evidence="1">Belongs to the DNA mismatch repair MutL/HexB family.</text>
</comment>
<dbReference type="GO" id="GO:0005524">
    <property type="term" value="F:ATP binding"/>
    <property type="evidence" value="ECO:0007669"/>
    <property type="project" value="EnsemblFungi"/>
</dbReference>
<dbReference type="PROSITE" id="PS00058">
    <property type="entry name" value="DNA_MISMATCH_REPAIR_1"/>
    <property type="match status" value="1"/>
</dbReference>
<dbReference type="GO" id="GO:0140664">
    <property type="term" value="F:ATP-dependent DNA damage sensor activity"/>
    <property type="evidence" value="ECO:0007669"/>
    <property type="project" value="InterPro"/>
</dbReference>
<dbReference type="HOGENOM" id="CLU_004131_0_2_1"/>
<reference evidence="7 8" key="1">
    <citation type="journal article" date="2011" name="G3 (Bethesda)">
        <title>Genome evolution in the Eremothecium clade of the Saccharomyces complex revealed by comparative genomics.</title>
        <authorList>
            <person name="Wendland J."/>
            <person name="Walther A."/>
        </authorList>
    </citation>
    <scope>NUCLEOTIDE SEQUENCE [LARGE SCALE GENOMIC DNA]</scope>
    <source>
        <strain evidence="8">CBS 270.75 / DBVPG 7215 / KCTC 17166 / NRRL Y-17582</strain>
    </source>
</reference>
<dbReference type="GO" id="GO:0016887">
    <property type="term" value="F:ATP hydrolysis activity"/>
    <property type="evidence" value="ECO:0007669"/>
    <property type="project" value="EnsemblFungi"/>
</dbReference>
<dbReference type="SUPFAM" id="SSF55874">
    <property type="entry name" value="ATPase domain of HSP90 chaperone/DNA topoisomerase II/histidine kinase"/>
    <property type="match status" value="1"/>
</dbReference>
<feature type="domain" description="DNA mismatch repair protein S5" evidence="6">
    <location>
        <begin position="216"/>
        <end position="358"/>
    </location>
</feature>
<dbReference type="PANTHER" id="PTHR10073">
    <property type="entry name" value="DNA MISMATCH REPAIR PROTEIN MLH, PMS, MUTL"/>
    <property type="match status" value="1"/>
</dbReference>
<organism evidence="7 8">
    <name type="scientific">Eremothecium cymbalariae (strain CBS 270.75 / DBVPG 7215 / KCTC 17166 / NRRL Y-17582)</name>
    <name type="common">Yeast</name>
    <dbReference type="NCBI Taxonomy" id="931890"/>
    <lineage>
        <taxon>Eukaryota</taxon>
        <taxon>Fungi</taxon>
        <taxon>Dikarya</taxon>
        <taxon>Ascomycota</taxon>
        <taxon>Saccharomycotina</taxon>
        <taxon>Saccharomycetes</taxon>
        <taxon>Saccharomycetales</taxon>
        <taxon>Saccharomycetaceae</taxon>
        <taxon>Eremothecium</taxon>
    </lineage>
</organism>
<feature type="domain" description="MutL C-terminal dimerisation" evidence="5">
    <location>
        <begin position="674"/>
        <end position="825"/>
    </location>
</feature>
<protein>
    <recommendedName>
        <fullName evidence="3">DNA mismatch repair protein PMS1</fullName>
    </recommendedName>
</protein>
<dbReference type="Proteomes" id="UP000006790">
    <property type="component" value="Chromosome 5"/>
</dbReference>
<dbReference type="InterPro" id="IPR013507">
    <property type="entry name" value="DNA_mismatch_S5_2-like"/>
</dbReference>
<feature type="region of interest" description="Disordered" evidence="4">
    <location>
        <begin position="404"/>
        <end position="441"/>
    </location>
</feature>
<evidence type="ECO:0000313" key="7">
    <source>
        <dbReference type="EMBL" id="AET40134.1"/>
    </source>
</evidence>
<feature type="compositionally biased region" description="Polar residues" evidence="4">
    <location>
        <begin position="572"/>
        <end position="587"/>
    </location>
</feature>
<evidence type="ECO:0000256" key="3">
    <source>
        <dbReference type="ARBA" id="ARBA00070941"/>
    </source>
</evidence>
<dbReference type="Pfam" id="PF13589">
    <property type="entry name" value="HATPase_c_3"/>
    <property type="match status" value="1"/>
</dbReference>
<dbReference type="Pfam" id="PF08676">
    <property type="entry name" value="MutL_C"/>
    <property type="match status" value="1"/>
</dbReference>
<dbReference type="GO" id="GO:0032389">
    <property type="term" value="C:MutLalpha complex"/>
    <property type="evidence" value="ECO:0007669"/>
    <property type="project" value="EnsemblFungi"/>
</dbReference>
<dbReference type="FunFam" id="3.30.1370.100:FF:000001">
    <property type="entry name" value="Mismatch repair endonuclease pms1, putative"/>
    <property type="match status" value="1"/>
</dbReference>
<dbReference type="Gene3D" id="3.30.1540.20">
    <property type="entry name" value="MutL, C-terminal domain, dimerisation subdomain"/>
    <property type="match status" value="2"/>
</dbReference>
<dbReference type="InterPro" id="IPR036890">
    <property type="entry name" value="HATPase_C_sf"/>
</dbReference>
<dbReference type="OMA" id="SFNNVQY"/>
<dbReference type="Gene3D" id="3.30.565.10">
    <property type="entry name" value="Histidine kinase-like ATPase, C-terminal domain"/>
    <property type="match status" value="1"/>
</dbReference>
<accession>I6NDJ2</accession>
<dbReference type="SMART" id="SM00853">
    <property type="entry name" value="MutL_C"/>
    <property type="match status" value="1"/>
</dbReference>
<dbReference type="InterPro" id="IPR038973">
    <property type="entry name" value="MutL/Mlh/Pms-like"/>
</dbReference>
<evidence type="ECO:0000259" key="5">
    <source>
        <dbReference type="SMART" id="SM00853"/>
    </source>
</evidence>
<dbReference type="InParanoid" id="I6NDJ2"/>
<dbReference type="InterPro" id="IPR014790">
    <property type="entry name" value="MutL_C"/>
</dbReference>
<dbReference type="eggNOG" id="KOG1978">
    <property type="taxonomic scope" value="Eukaryota"/>
</dbReference>
<dbReference type="RefSeq" id="XP_003646951.1">
    <property type="nucleotide sequence ID" value="XM_003646903.1"/>
</dbReference>
<keyword evidence="8" id="KW-1185">Reference proteome</keyword>
<dbReference type="InterPro" id="IPR014721">
    <property type="entry name" value="Ribsml_uS5_D2-typ_fold_subgr"/>
</dbReference>
<proteinExistence type="inferred from homology"/>
<keyword evidence="2" id="KW-0227">DNA damage</keyword>
<feature type="compositionally biased region" description="Basic and acidic residues" evidence="4">
    <location>
        <begin position="541"/>
        <end position="565"/>
    </location>
</feature>
<feature type="compositionally biased region" description="Polar residues" evidence="4">
    <location>
        <begin position="404"/>
        <end position="417"/>
    </location>
</feature>
<evidence type="ECO:0000256" key="1">
    <source>
        <dbReference type="ARBA" id="ARBA00006082"/>
    </source>
</evidence>
<sequence length="871" mass="99116">MSGQITAITIKDVHKITSGQVIIDLTTAVKELVENSLDAHADKIDLTFKNYGLESIECSDNGDGISEANFEYLALKHHTSKIQEFEDISKVDTFGFRGEALASLCAMANLTVFTTKRGPKAHKLDYDPNGKLVKTSIISRNKGTTVQLQKLFNNFPVRKKDFVKNCKRQFSKCVTLLQSYVLINPQCKISVWHVTANKNKSLVLSTPLKSDVSRNILMVFGSDGLRGLQSLTLTLDLNQYKEQMGKKYLGDPSWDVYDYTISVSGYISKPSYGCGRAGKDRQFIYINGRPVNYQQIVKCCNDTYRTFNMLEYPVLILNFKLLPQLVDVNVTPDKRTVMLHNEEFVLQCLEERLEQYFKDQQLSLPKSEPQTTYRAAAADNTADNTVDDADLEFVPKRAKTLPSQELTATFENDGSSQDQEDMGSKEGITKDKIDSKEAKISDSTSFKPEFAQHSATMEKAVAPAKKQSDLGSFVHVSQEFTTSMNKAYEETRSPSKEPVVIHIGSTKIEEFVTNNNNKLIFSPSPSDKEQEEAFERANNSESKEYISNDHSDVEDVIKSDPHCCSHSDSSSIEQSFPTSQSDPSQHIQDVKPVLQPSNRNNYDGNLATSSHNLETSLDTSLDLLRKELKCSLSLLQTSIHTRSFTRNKEFEDSFNSEQFLTLTVSKDDFNKMSIVGQFNLGFIIVTRRTQNKHDLFIVDQHASDEKFNFETLQKTTIFKSQNLIKPQRIEMNVIDELLVLDNLELFRRNGFKINSNENNPPGSRIEVVSLPSSKQMVFKMDDFYELLHLLKECNGINKSRIRCSKIRSMFAMRACRMSIMIGRPLNRRTMTKVIRNLNELEKPWNCPHGRPTIRHLMELKDWESFQKDYEL</sequence>
<dbReference type="CDD" id="cd16926">
    <property type="entry name" value="HATPase_MutL-MLH-PMS-like"/>
    <property type="match status" value="1"/>
</dbReference>
<dbReference type="FunCoup" id="I6NDJ2">
    <property type="interactions" value="716"/>
</dbReference>
<evidence type="ECO:0000259" key="6">
    <source>
        <dbReference type="SMART" id="SM01340"/>
    </source>
</evidence>
<dbReference type="InterPro" id="IPR020568">
    <property type="entry name" value="Ribosomal_Su5_D2-typ_SF"/>
</dbReference>
<dbReference type="InterPro" id="IPR014762">
    <property type="entry name" value="DNA_mismatch_repair_CS"/>
</dbReference>
<dbReference type="CDD" id="cd03484">
    <property type="entry name" value="MutL_Trans_hPMS_2_like"/>
    <property type="match status" value="1"/>
</dbReference>
<feature type="compositionally biased region" description="Basic and acidic residues" evidence="4">
    <location>
        <begin position="422"/>
        <end position="440"/>
    </location>
</feature>
<dbReference type="NCBIfam" id="TIGR00585">
    <property type="entry name" value="mutl"/>
    <property type="match status" value="1"/>
</dbReference>
<dbReference type="GO" id="GO:0000710">
    <property type="term" value="P:meiotic mismatch repair"/>
    <property type="evidence" value="ECO:0007669"/>
    <property type="project" value="EnsemblFungi"/>
</dbReference>
<dbReference type="InterPro" id="IPR037198">
    <property type="entry name" value="MutL_C_sf"/>
</dbReference>
<dbReference type="AlphaFoldDB" id="I6NDJ2"/>